<dbReference type="SUPFAM" id="SSF47370">
    <property type="entry name" value="Bromodomain"/>
    <property type="match status" value="1"/>
</dbReference>
<feature type="region of interest" description="Disordered" evidence="3">
    <location>
        <begin position="201"/>
        <end position="290"/>
    </location>
</feature>
<dbReference type="EnsemblPlants" id="OPUNC03G15670.1">
    <property type="protein sequence ID" value="OPUNC03G15670.1"/>
    <property type="gene ID" value="OPUNC03G15670"/>
</dbReference>
<protein>
    <recommendedName>
        <fullName evidence="4">Bromo domain-containing protein</fullName>
    </recommendedName>
</protein>
<dbReference type="Gramene" id="OPUNC03G15670.1">
    <property type="protein sequence ID" value="OPUNC03G15670.1"/>
    <property type="gene ID" value="OPUNC03G15670"/>
</dbReference>
<evidence type="ECO:0000256" key="2">
    <source>
        <dbReference type="PROSITE-ProRule" id="PRU00035"/>
    </source>
</evidence>
<evidence type="ECO:0000259" key="4">
    <source>
        <dbReference type="PROSITE" id="PS50014"/>
    </source>
</evidence>
<feature type="compositionally biased region" description="Polar residues" evidence="3">
    <location>
        <begin position="201"/>
        <end position="216"/>
    </location>
</feature>
<dbReference type="HOGENOM" id="CLU_520125_0_0_1"/>
<dbReference type="InterPro" id="IPR051831">
    <property type="entry name" value="Bromodomain_contain_prot"/>
</dbReference>
<keyword evidence="6" id="KW-1185">Reference proteome</keyword>
<dbReference type="PROSITE" id="PS50014">
    <property type="entry name" value="BROMODOMAIN_2"/>
    <property type="match status" value="1"/>
</dbReference>
<dbReference type="eggNOG" id="KOG0955">
    <property type="taxonomic scope" value="Eukaryota"/>
</dbReference>
<accession>A0A0E0KDB0</accession>
<evidence type="ECO:0000256" key="1">
    <source>
        <dbReference type="ARBA" id="ARBA00023117"/>
    </source>
</evidence>
<evidence type="ECO:0000313" key="6">
    <source>
        <dbReference type="Proteomes" id="UP000026962"/>
    </source>
</evidence>
<sequence length="558" mass="59780">MSGKGKRRSARLLKLEEQKNDDTTATGCLLDPWQIIRNSIAGVRGKRKRNEEIQHLQGEASPSQALCATTDINNLSSKSSAVQIIEYILDTLEMRDTHELFAMPDDIQVTDYAERVDRPGDFATLRQKNKDGMYNTLEQFENDVYMVFQKAMSINRQDTIPYREAMSLLHQAKQVFLSLKSNQMYSESELAAWRQKNLVSQSPAKPNGKFNGSNVGSCRGGAAPTTPQRPSAPARKKIATKTGTASAASSAKSTARQRGARESNGTPGRKPRKAASATPGTAEHGGGGAGVGVEQRRLAYADEADHGSWRPVPVVSQGQHATLVYRPQTPAHTYQDSLGRFVRHAGLKARVAAEFRSLECDVRARQTTPAPGYWPNGGFASSSGASTASRSFLPHGGCPPPSPPSAAFGGGAAAASSAEAGDKAPPRCRLETDEVLKLLVLIGRPAFMERARRLLGHEREESSSKKGHEKPAVTRAGDGDSGAKAGVTAAKPGKKKGSASKPAAVEFGPFAPPKLVIPGRQLGFSQFAGSSTQPFKVTPTTPDVPDKKKKKKETGLKC</sequence>
<feature type="region of interest" description="Disordered" evidence="3">
    <location>
        <begin position="384"/>
        <end position="426"/>
    </location>
</feature>
<dbReference type="AlphaFoldDB" id="A0A0E0KDB0"/>
<evidence type="ECO:0000313" key="5">
    <source>
        <dbReference type="EnsemblPlants" id="OPUNC03G15670.1"/>
    </source>
</evidence>
<dbReference type="STRING" id="4537.A0A0E0KDB0"/>
<feature type="domain" description="Bromo" evidence="4">
    <location>
        <begin position="92"/>
        <end position="162"/>
    </location>
</feature>
<dbReference type="PANTHER" id="PTHR22881:SF26">
    <property type="entry name" value="BROMODOMAIN CONTAINING PROTEIN, EXPRESSED"/>
    <property type="match status" value="1"/>
</dbReference>
<name>A0A0E0KDB0_ORYPU</name>
<reference evidence="5" key="1">
    <citation type="submission" date="2015-04" db="UniProtKB">
        <authorList>
            <consortium name="EnsemblPlants"/>
        </authorList>
    </citation>
    <scope>IDENTIFICATION</scope>
</reference>
<dbReference type="SMART" id="SM00297">
    <property type="entry name" value="BROMO"/>
    <property type="match status" value="1"/>
</dbReference>
<feature type="region of interest" description="Disordered" evidence="3">
    <location>
        <begin position="457"/>
        <end position="512"/>
    </location>
</feature>
<evidence type="ECO:0000256" key="3">
    <source>
        <dbReference type="SAM" id="MobiDB-lite"/>
    </source>
</evidence>
<feature type="region of interest" description="Disordered" evidence="3">
    <location>
        <begin position="527"/>
        <end position="558"/>
    </location>
</feature>
<dbReference type="Proteomes" id="UP000026962">
    <property type="component" value="Chromosome 3"/>
</dbReference>
<keyword evidence="1 2" id="KW-0103">Bromodomain</keyword>
<feature type="compositionally biased region" description="Low complexity" evidence="3">
    <location>
        <begin position="240"/>
        <end position="254"/>
    </location>
</feature>
<organism evidence="5">
    <name type="scientific">Oryza punctata</name>
    <name type="common">Red rice</name>
    <dbReference type="NCBI Taxonomy" id="4537"/>
    <lineage>
        <taxon>Eukaryota</taxon>
        <taxon>Viridiplantae</taxon>
        <taxon>Streptophyta</taxon>
        <taxon>Embryophyta</taxon>
        <taxon>Tracheophyta</taxon>
        <taxon>Spermatophyta</taxon>
        <taxon>Magnoliopsida</taxon>
        <taxon>Liliopsida</taxon>
        <taxon>Poales</taxon>
        <taxon>Poaceae</taxon>
        <taxon>BOP clade</taxon>
        <taxon>Oryzoideae</taxon>
        <taxon>Oryzeae</taxon>
        <taxon>Oryzinae</taxon>
        <taxon>Oryza</taxon>
    </lineage>
</organism>
<dbReference type="InterPro" id="IPR036427">
    <property type="entry name" value="Bromodomain-like_sf"/>
</dbReference>
<feature type="compositionally biased region" description="Basic and acidic residues" evidence="3">
    <location>
        <begin position="457"/>
        <end position="472"/>
    </location>
</feature>
<reference evidence="5" key="2">
    <citation type="submission" date="2018-05" db="EMBL/GenBank/DDBJ databases">
        <title>OpunRS2 (Oryza punctata Reference Sequence Version 2).</title>
        <authorList>
            <person name="Zhang J."/>
            <person name="Kudrna D."/>
            <person name="Lee S."/>
            <person name="Talag J."/>
            <person name="Welchert J."/>
            <person name="Wing R.A."/>
        </authorList>
    </citation>
    <scope>NUCLEOTIDE SEQUENCE [LARGE SCALE GENOMIC DNA]</scope>
</reference>
<dbReference type="Pfam" id="PF00439">
    <property type="entry name" value="Bromodomain"/>
    <property type="match status" value="1"/>
</dbReference>
<dbReference type="InterPro" id="IPR001487">
    <property type="entry name" value="Bromodomain"/>
</dbReference>
<dbReference type="Gene3D" id="1.20.920.10">
    <property type="entry name" value="Bromodomain-like"/>
    <property type="match status" value="1"/>
</dbReference>
<proteinExistence type="predicted"/>
<dbReference type="OMA" id="CATTDIN"/>
<dbReference type="PANTHER" id="PTHR22881">
    <property type="entry name" value="BROMODOMAIN CONTAINING PROTEIN"/>
    <property type="match status" value="1"/>
</dbReference>